<keyword evidence="2" id="KW-0812">Transmembrane</keyword>
<keyword evidence="4" id="KW-1185">Reference proteome</keyword>
<dbReference type="OrthoDB" id="3540210at2759"/>
<keyword evidence="2" id="KW-1133">Transmembrane helix</keyword>
<evidence type="ECO:0000256" key="2">
    <source>
        <dbReference type="SAM" id="Phobius"/>
    </source>
</evidence>
<proteinExistence type="predicted"/>
<reference evidence="3" key="1">
    <citation type="journal article" date="2020" name="Stud. Mycol.">
        <title>101 Dothideomycetes genomes: a test case for predicting lifestyles and emergence of pathogens.</title>
        <authorList>
            <person name="Haridas S."/>
            <person name="Albert R."/>
            <person name="Binder M."/>
            <person name="Bloem J."/>
            <person name="Labutti K."/>
            <person name="Salamov A."/>
            <person name="Andreopoulos B."/>
            <person name="Baker S."/>
            <person name="Barry K."/>
            <person name="Bills G."/>
            <person name="Bluhm B."/>
            <person name="Cannon C."/>
            <person name="Castanera R."/>
            <person name="Culley D."/>
            <person name="Daum C."/>
            <person name="Ezra D."/>
            <person name="Gonzalez J."/>
            <person name="Henrissat B."/>
            <person name="Kuo A."/>
            <person name="Liang C."/>
            <person name="Lipzen A."/>
            <person name="Lutzoni F."/>
            <person name="Magnuson J."/>
            <person name="Mondo S."/>
            <person name="Nolan M."/>
            <person name="Ohm R."/>
            <person name="Pangilinan J."/>
            <person name="Park H.-J."/>
            <person name="Ramirez L."/>
            <person name="Alfaro M."/>
            <person name="Sun H."/>
            <person name="Tritt A."/>
            <person name="Yoshinaga Y."/>
            <person name="Zwiers L.-H."/>
            <person name="Turgeon B."/>
            <person name="Goodwin S."/>
            <person name="Spatafora J."/>
            <person name="Crous P."/>
            <person name="Grigoriev I."/>
        </authorList>
    </citation>
    <scope>NUCLEOTIDE SEQUENCE</scope>
    <source>
        <strain evidence="3">CBS 473.64</strain>
    </source>
</reference>
<evidence type="ECO:0000313" key="4">
    <source>
        <dbReference type="Proteomes" id="UP000799753"/>
    </source>
</evidence>
<evidence type="ECO:0000256" key="1">
    <source>
        <dbReference type="SAM" id="MobiDB-lite"/>
    </source>
</evidence>
<sequence length="747" mass="83449">MSLVDSYHVHLGFWTNWNHGKIEGATITLTRKNGGLLIAFIAIFVGAAGKSFWRLGCFLLHHILSNPTPQDGIYHQTQAILRNCDTAQDAAWSLLQVIWAWRVPVRFRKPFPRLFGIIIMALIVSVSFGVAGVFSSQITTDTANEVLLTGDNCGPLDVSDDNTDYNMLFLPHQQERATGYANYALQCYTRNSTAAAENCHPYAQTSLKTTIDRNSTCPFSKEMCKSQSKNLFIDTGYIDSNKDLGINAAPSDRFHYRFVHHCAPLVTEGFTNITQTNTSEMFQRYWYGSIDPRFNYTQEVSLNETISYNAIRNTRQRASADYGIQGVKSYGGSGDLARRASMFDPIPQLQRADADVMLFFLSSRGIMFTQEVDDPWFSAHKKGRQLRPVMDSESFKQLYDPDEPIGVVGCAMQMQICNANLTDKHCEPLRGMVDDSYPLDKLYQTQSQKTTLEWANLIFGLGFFSISGIVEALGVSSLVARHGLGNNAQGPLPDNQWQIEVEHWVAGSLASLQGSFVEAGNGPNPAYQQFRVAPNNTDQWKMCRNQKIMTTQYSSFSVLGIGLILVIGGLFIFLDLTLQYILDYTHKRRMKKHPNASGIYARLEWDANTTLQLQRLAHEHIGVGTWSSRWAHPITAPGEKLAMIDTRNNKHTTLITPHHWERDLETGDMEGNASTAGTGSALQNESGKVSFDWKVESPMSLKRENILASGERGVRRVDTKATLVNDEVSPITPVEGRRLSGEIGHAS</sequence>
<feature type="transmembrane region" description="Helical" evidence="2">
    <location>
        <begin position="556"/>
        <end position="582"/>
    </location>
</feature>
<dbReference type="EMBL" id="MU006833">
    <property type="protein sequence ID" value="KAF2634384.1"/>
    <property type="molecule type" value="Genomic_DNA"/>
</dbReference>
<organism evidence="3 4">
    <name type="scientific">Massarina eburnea CBS 473.64</name>
    <dbReference type="NCBI Taxonomy" id="1395130"/>
    <lineage>
        <taxon>Eukaryota</taxon>
        <taxon>Fungi</taxon>
        <taxon>Dikarya</taxon>
        <taxon>Ascomycota</taxon>
        <taxon>Pezizomycotina</taxon>
        <taxon>Dothideomycetes</taxon>
        <taxon>Pleosporomycetidae</taxon>
        <taxon>Pleosporales</taxon>
        <taxon>Massarineae</taxon>
        <taxon>Massarinaceae</taxon>
        <taxon>Massarina</taxon>
    </lineage>
</organism>
<gene>
    <name evidence="3" type="ORF">P280DRAFT_554619</name>
</gene>
<feature type="compositionally biased region" description="Polar residues" evidence="1">
    <location>
        <begin position="672"/>
        <end position="686"/>
    </location>
</feature>
<keyword evidence="2" id="KW-0472">Membrane</keyword>
<accession>A0A6A6RK74</accession>
<protein>
    <submittedName>
        <fullName evidence="3">Uncharacterized protein</fullName>
    </submittedName>
</protein>
<dbReference type="Proteomes" id="UP000799753">
    <property type="component" value="Unassembled WGS sequence"/>
</dbReference>
<dbReference type="AlphaFoldDB" id="A0A6A6RK74"/>
<evidence type="ECO:0000313" key="3">
    <source>
        <dbReference type="EMBL" id="KAF2634384.1"/>
    </source>
</evidence>
<name>A0A6A6RK74_9PLEO</name>
<feature type="region of interest" description="Disordered" evidence="1">
    <location>
        <begin position="664"/>
        <end position="686"/>
    </location>
</feature>
<feature type="transmembrane region" description="Helical" evidence="2">
    <location>
        <begin position="34"/>
        <end position="53"/>
    </location>
</feature>
<feature type="transmembrane region" description="Helical" evidence="2">
    <location>
        <begin position="114"/>
        <end position="134"/>
    </location>
</feature>